<protein>
    <recommendedName>
        <fullName evidence="3">Mor transcription activator domain-containing protein</fullName>
    </recommendedName>
</protein>
<evidence type="ECO:0008006" key="3">
    <source>
        <dbReference type="Google" id="ProtNLM"/>
    </source>
</evidence>
<evidence type="ECO:0000313" key="2">
    <source>
        <dbReference type="Proteomes" id="UP000064243"/>
    </source>
</evidence>
<evidence type="ECO:0000313" key="1">
    <source>
        <dbReference type="EMBL" id="KVW92622.1"/>
    </source>
</evidence>
<accession>A0A106BHZ3</accession>
<sequence>MRDQNGVLEDISDVIGFTATTRLVTIFGPGNLLVPVKPHPDHAITMAIGAPAMRRLVAEWGGQVLKLCMNADFHHARLVRAVASMIKEGISTKDVADVVGRTERQVRNLRVEAEEIGLLPLVLRTKGAKIAK</sequence>
<organism evidence="1 2">
    <name type="scientific">Thiobacillus denitrificans</name>
    <dbReference type="NCBI Taxonomy" id="36861"/>
    <lineage>
        <taxon>Bacteria</taxon>
        <taxon>Pseudomonadati</taxon>
        <taxon>Pseudomonadota</taxon>
        <taxon>Betaproteobacteria</taxon>
        <taxon>Nitrosomonadales</taxon>
        <taxon>Thiobacillaceae</taxon>
        <taxon>Thiobacillus</taxon>
    </lineage>
</organism>
<dbReference type="OrthoDB" id="9155965at2"/>
<dbReference type="AlphaFoldDB" id="A0A106BHZ3"/>
<gene>
    <name evidence="1" type="ORF">ABW22_15695</name>
</gene>
<dbReference type="PATRIC" id="fig|36861.3.peg.3000"/>
<name>A0A106BHZ3_THIDE</name>
<reference evidence="1 2" key="1">
    <citation type="journal article" date="2015" name="Appl. Environ. Microbiol.">
        <title>Aerobic and Anaerobic Thiosulfate Oxidation by a Cold-Adapted, Subglacial Chemoautotroph.</title>
        <authorList>
            <person name="Harrold Z.R."/>
            <person name="Skidmore M.L."/>
            <person name="Hamilton T.L."/>
            <person name="Desch L."/>
            <person name="Amada K."/>
            <person name="van Gelder W."/>
            <person name="Glover K."/>
            <person name="Roden E.E."/>
            <person name="Boyd E.S."/>
        </authorList>
    </citation>
    <scope>NUCLEOTIDE SEQUENCE [LARGE SCALE GENOMIC DNA]</scope>
    <source>
        <strain evidence="1 2">RG</strain>
    </source>
</reference>
<keyword evidence="2" id="KW-1185">Reference proteome</keyword>
<proteinExistence type="predicted"/>
<dbReference type="EMBL" id="LDUG01000056">
    <property type="protein sequence ID" value="KVW92622.1"/>
    <property type="molecule type" value="Genomic_DNA"/>
</dbReference>
<dbReference type="RefSeq" id="WP_059759051.1">
    <property type="nucleotide sequence ID" value="NZ_LDUG01000056.1"/>
</dbReference>
<dbReference type="Proteomes" id="UP000064243">
    <property type="component" value="Unassembled WGS sequence"/>
</dbReference>
<comment type="caution">
    <text evidence="1">The sequence shown here is derived from an EMBL/GenBank/DDBJ whole genome shotgun (WGS) entry which is preliminary data.</text>
</comment>